<comment type="caution">
    <text evidence="3">The sequence shown here is derived from an EMBL/GenBank/DDBJ whole genome shotgun (WGS) entry which is preliminary data.</text>
</comment>
<dbReference type="RefSeq" id="WP_407883489.1">
    <property type="nucleotide sequence ID" value="NZ_BQXO01000003.1"/>
</dbReference>
<keyword evidence="2" id="KW-0178">Competence</keyword>
<evidence type="ECO:0000313" key="4">
    <source>
        <dbReference type="Proteomes" id="UP001628078"/>
    </source>
</evidence>
<evidence type="ECO:0000256" key="2">
    <source>
        <dbReference type="ARBA" id="ARBA00023287"/>
    </source>
</evidence>
<organism evidence="3 4">
    <name type="scientific">Furfurilactobacillus curtus</name>
    <dbReference type="NCBI Taxonomy" id="1746200"/>
    <lineage>
        <taxon>Bacteria</taxon>
        <taxon>Bacillati</taxon>
        <taxon>Bacillota</taxon>
        <taxon>Bacilli</taxon>
        <taxon>Lactobacillales</taxon>
        <taxon>Lactobacillaceae</taxon>
        <taxon>Furfurilactobacillus</taxon>
    </lineage>
</organism>
<evidence type="ECO:0000256" key="1">
    <source>
        <dbReference type="ARBA" id="ARBA00004241"/>
    </source>
</evidence>
<comment type="subcellular location">
    <subcellularLocation>
        <location evidence="1">Cell surface</location>
    </subcellularLocation>
</comment>
<dbReference type="InterPro" id="IPR012902">
    <property type="entry name" value="N_methyl_site"/>
</dbReference>
<protein>
    <recommendedName>
        <fullName evidence="5">Prepilin-type N-terminal cleavage/methylation domain-containing protein</fullName>
    </recommendedName>
</protein>
<sequence length="157" mass="17683">MRRHLQGFTLIETLWALAIGILVFFTVALTAQQLTRDFERPLQVREQLDNALIHLTSPTSQFKYLSGDKHTVELAGNDRSGRRHEYVLAEKHGQLLLTTLNGGYMPLAELVSQVKFNYEKNSQCLSLLVTFARGPKHPQGQQVTGVISLPMEDTHGK</sequence>
<keyword evidence="4" id="KW-1185">Reference proteome</keyword>
<gene>
    <name evidence="3" type="ORF">JCM31185_11460</name>
</gene>
<accession>A0ABQ5JTI0</accession>
<proteinExistence type="predicted"/>
<name>A0ABQ5JTI0_9LACO</name>
<dbReference type="Proteomes" id="UP001628078">
    <property type="component" value="Unassembled WGS sequence"/>
</dbReference>
<evidence type="ECO:0000313" key="3">
    <source>
        <dbReference type="EMBL" id="GKT05858.1"/>
    </source>
</evidence>
<evidence type="ECO:0008006" key="5">
    <source>
        <dbReference type="Google" id="ProtNLM"/>
    </source>
</evidence>
<reference evidence="3 4" key="1">
    <citation type="submission" date="2022-03" db="EMBL/GenBank/DDBJ databases">
        <title>Draft genome sequence of Furfurilactobacillus curtus JCM 31185.</title>
        <authorList>
            <person name="Suzuki S."/>
            <person name="Endo A."/>
            <person name="Kajikawa A."/>
        </authorList>
    </citation>
    <scope>NUCLEOTIDE SEQUENCE [LARGE SCALE GENOMIC DNA]</scope>
    <source>
        <strain evidence="3 4">JCM 31185</strain>
    </source>
</reference>
<dbReference type="PROSITE" id="PS00409">
    <property type="entry name" value="PROKAR_NTER_METHYL"/>
    <property type="match status" value="1"/>
</dbReference>
<dbReference type="EMBL" id="BQXO01000003">
    <property type="protein sequence ID" value="GKT05858.1"/>
    <property type="molecule type" value="Genomic_DNA"/>
</dbReference>